<proteinExistence type="predicted"/>
<sequence length="108" mass="12567">MYHDSYKRARRLVWLRRLAVVCVLALLVFAADRWRRGEEDLSDQTAFAVRQVVIDAAVQCYALEGAYPSELSYLEENYGLQLNHQRFIITYEAFAENLLPEVAVLEKK</sequence>
<organism evidence="1 2">
    <name type="scientific">Ruthenibacterium intestinale</name>
    <dbReference type="NCBI Taxonomy" id="3133163"/>
    <lineage>
        <taxon>Bacteria</taxon>
        <taxon>Bacillati</taxon>
        <taxon>Bacillota</taxon>
        <taxon>Clostridia</taxon>
        <taxon>Eubacteriales</taxon>
        <taxon>Oscillospiraceae</taxon>
        <taxon>Ruthenibacterium</taxon>
    </lineage>
</organism>
<reference evidence="1 2" key="1">
    <citation type="submission" date="2024-03" db="EMBL/GenBank/DDBJ databases">
        <title>Human intestinal bacterial collection.</title>
        <authorList>
            <person name="Pauvert C."/>
            <person name="Hitch T.C.A."/>
            <person name="Clavel T."/>
        </authorList>
    </citation>
    <scope>NUCLEOTIDE SEQUENCE [LARGE SCALE GENOMIC DNA]</scope>
    <source>
        <strain evidence="1 2">CLA-JM-H11</strain>
    </source>
</reference>
<comment type="caution">
    <text evidence="1">The sequence shown here is derived from an EMBL/GenBank/DDBJ whole genome shotgun (WGS) entry which is preliminary data.</text>
</comment>
<accession>A0ABV1GCG3</accession>
<protein>
    <recommendedName>
        <fullName evidence="3">DUF4296 domain-containing protein</fullName>
    </recommendedName>
</protein>
<evidence type="ECO:0000313" key="1">
    <source>
        <dbReference type="EMBL" id="MEQ2519534.1"/>
    </source>
</evidence>
<dbReference type="Proteomes" id="UP001477672">
    <property type="component" value="Unassembled WGS sequence"/>
</dbReference>
<evidence type="ECO:0008006" key="3">
    <source>
        <dbReference type="Google" id="ProtNLM"/>
    </source>
</evidence>
<dbReference type="RefSeq" id="WP_349214965.1">
    <property type="nucleotide sequence ID" value="NZ_JBBMFA010000058.1"/>
</dbReference>
<evidence type="ECO:0000313" key="2">
    <source>
        <dbReference type="Proteomes" id="UP001477672"/>
    </source>
</evidence>
<name>A0ABV1GCG3_9FIRM</name>
<keyword evidence="2" id="KW-1185">Reference proteome</keyword>
<dbReference type="EMBL" id="JBBMFA010000058">
    <property type="protein sequence ID" value="MEQ2519534.1"/>
    <property type="molecule type" value="Genomic_DNA"/>
</dbReference>
<gene>
    <name evidence="1" type="ORF">WMO24_03690</name>
</gene>